<dbReference type="AlphaFoldDB" id="A0AAW7XBT9"/>
<dbReference type="InterPro" id="IPR025746">
    <property type="entry name" value="PilX_N_dom"/>
</dbReference>
<comment type="caution">
    <text evidence="3">The sequence shown here is derived from an EMBL/GenBank/DDBJ whole genome shotgun (WGS) entry which is preliminary data.</text>
</comment>
<evidence type="ECO:0000313" key="4">
    <source>
        <dbReference type="Proteomes" id="UP001169760"/>
    </source>
</evidence>
<evidence type="ECO:0000259" key="2">
    <source>
        <dbReference type="Pfam" id="PF14341"/>
    </source>
</evidence>
<name>A0AAW7XBT9_9GAMM</name>
<dbReference type="Proteomes" id="UP001169760">
    <property type="component" value="Unassembled WGS sequence"/>
</dbReference>
<keyword evidence="1" id="KW-0812">Transmembrane</keyword>
<feature type="domain" description="Type 4 fimbrial biogenesis protein PilX N-terminal" evidence="2">
    <location>
        <begin position="21"/>
        <end position="70"/>
    </location>
</feature>
<keyword evidence="1" id="KW-1133">Transmembrane helix</keyword>
<dbReference type="RefSeq" id="WP_303493886.1">
    <property type="nucleotide sequence ID" value="NZ_JAUOPB010000016.1"/>
</dbReference>
<evidence type="ECO:0000256" key="1">
    <source>
        <dbReference type="SAM" id="Phobius"/>
    </source>
</evidence>
<accession>A0AAW7XBT9</accession>
<reference evidence="3" key="1">
    <citation type="submission" date="2023-07" db="EMBL/GenBank/DDBJ databases">
        <title>Genome content predicts the carbon catabolic preferences of heterotrophic bacteria.</title>
        <authorList>
            <person name="Gralka M."/>
        </authorList>
    </citation>
    <scope>NUCLEOTIDE SEQUENCE</scope>
    <source>
        <strain evidence="3">I3M17_2</strain>
    </source>
</reference>
<gene>
    <name evidence="3" type="ORF">Q4521_19505</name>
</gene>
<keyword evidence="1" id="KW-0472">Membrane</keyword>
<sequence length="214" mass="23082">MTYSSISNGRGREKALYAQGGAALIVALVLLAAISLIGVANMQSSTLEVRMAASTLDREKAFAIVDSGLREAERKLSNSMNLKLADLQSDVCTTKCFTADCPNGLCFDGVYDTSKTRIECEVAPDADSVERLKFWEQASVWNTSSKHDVVQVKGQIVKYIYEFLCFVPSGSGPFNGDSLAQANSGEPLFRITAYSESDGDRAPVMLQSTVVIGL</sequence>
<dbReference type="Pfam" id="PF14341">
    <property type="entry name" value="PilX_N"/>
    <property type="match status" value="1"/>
</dbReference>
<organism evidence="3 4">
    <name type="scientific">Saccharophagus degradans</name>
    <dbReference type="NCBI Taxonomy" id="86304"/>
    <lineage>
        <taxon>Bacteria</taxon>
        <taxon>Pseudomonadati</taxon>
        <taxon>Pseudomonadota</taxon>
        <taxon>Gammaproteobacteria</taxon>
        <taxon>Cellvibrionales</taxon>
        <taxon>Cellvibrionaceae</taxon>
        <taxon>Saccharophagus</taxon>
    </lineage>
</organism>
<evidence type="ECO:0000313" key="3">
    <source>
        <dbReference type="EMBL" id="MDO6424685.1"/>
    </source>
</evidence>
<proteinExistence type="predicted"/>
<dbReference type="EMBL" id="JAUOPB010000016">
    <property type="protein sequence ID" value="MDO6424685.1"/>
    <property type="molecule type" value="Genomic_DNA"/>
</dbReference>
<protein>
    <submittedName>
        <fullName evidence="3">PilX N-terminal domain-containing pilus assembly protein</fullName>
    </submittedName>
</protein>
<feature type="transmembrane region" description="Helical" evidence="1">
    <location>
        <begin position="21"/>
        <end position="40"/>
    </location>
</feature>